<evidence type="ECO:0000256" key="3">
    <source>
        <dbReference type="ARBA" id="ARBA00022676"/>
    </source>
</evidence>
<evidence type="ECO:0000256" key="4">
    <source>
        <dbReference type="ARBA" id="ARBA00022679"/>
    </source>
</evidence>
<evidence type="ECO:0000259" key="10">
    <source>
        <dbReference type="Pfam" id="PF25230"/>
    </source>
</evidence>
<keyword evidence="12" id="KW-1185">Reference proteome</keyword>
<dbReference type="GO" id="GO:0008610">
    <property type="term" value="P:lipid biosynthetic process"/>
    <property type="evidence" value="ECO:0007669"/>
    <property type="project" value="UniProtKB-ARBA"/>
</dbReference>
<feature type="transmembrane region" description="Helical" evidence="8">
    <location>
        <begin position="29"/>
        <end position="50"/>
    </location>
</feature>
<evidence type="ECO:0000313" key="12">
    <source>
        <dbReference type="Proteomes" id="UP000509750"/>
    </source>
</evidence>
<evidence type="ECO:0000256" key="6">
    <source>
        <dbReference type="ARBA" id="ARBA00022989"/>
    </source>
</evidence>
<evidence type="ECO:0000256" key="1">
    <source>
        <dbReference type="ARBA" id="ARBA00004651"/>
    </source>
</evidence>
<dbReference type="PANTHER" id="PTHR33908">
    <property type="entry name" value="MANNOSYLTRANSFERASE YKCB-RELATED"/>
    <property type="match status" value="1"/>
</dbReference>
<dbReference type="PANTHER" id="PTHR33908:SF11">
    <property type="entry name" value="MEMBRANE PROTEIN"/>
    <property type="match status" value="1"/>
</dbReference>
<keyword evidence="5 8" id="KW-0812">Transmembrane</keyword>
<organism evidence="11 12">
    <name type="scientific">Halorarum halophilum</name>
    <dbReference type="NCBI Taxonomy" id="2743090"/>
    <lineage>
        <taxon>Archaea</taxon>
        <taxon>Methanobacteriati</taxon>
        <taxon>Methanobacteriota</taxon>
        <taxon>Stenosarchaea group</taxon>
        <taxon>Halobacteria</taxon>
        <taxon>Halobacteriales</taxon>
        <taxon>Haloferacaceae</taxon>
        <taxon>Halorarum</taxon>
    </lineage>
</organism>
<feature type="transmembrane region" description="Helical" evidence="8">
    <location>
        <begin position="441"/>
        <end position="460"/>
    </location>
</feature>
<accession>A0A7D5GCV5</accession>
<keyword evidence="4 11" id="KW-0808">Transferase</keyword>
<feature type="transmembrane region" description="Helical" evidence="8">
    <location>
        <begin position="191"/>
        <end position="208"/>
    </location>
</feature>
<feature type="domain" description="Glycosyltransferase RgtA/B/C/D-like" evidence="9">
    <location>
        <begin position="127"/>
        <end position="227"/>
    </location>
</feature>
<evidence type="ECO:0000313" key="11">
    <source>
        <dbReference type="EMBL" id="QLG26168.1"/>
    </source>
</evidence>
<evidence type="ECO:0000256" key="8">
    <source>
        <dbReference type="SAM" id="Phobius"/>
    </source>
</evidence>
<evidence type="ECO:0000259" key="9">
    <source>
        <dbReference type="Pfam" id="PF13231"/>
    </source>
</evidence>
<feature type="transmembrane region" description="Helical" evidence="8">
    <location>
        <begin position="106"/>
        <end position="131"/>
    </location>
</feature>
<feature type="transmembrane region" description="Helical" evidence="8">
    <location>
        <begin position="402"/>
        <end position="421"/>
    </location>
</feature>
<feature type="domain" description="DUF7846" evidence="10">
    <location>
        <begin position="492"/>
        <end position="661"/>
    </location>
</feature>
<sequence>MIDSLAWAVRRRLHSVTRTARRGVTRADAVALLLTVAAAVVAVLVATRLFPYHTPNHDEAVYLQQAAMLLDGRLFLDPPVAESFRPWFFVRAEDGSLYSKYAPVPAAMFAVGTLLGGPRLALGGIAAAVVVLTHLTVREAFDARHGAVAAGFLLASPLFVVQSGVFLPYAATTVWNLLFAFAYLRADRTGSIPWAAVAGVAVGVAFFSRPYTATLFAAPFVAHAVWRIGNWGAVGSLGSHASAVADGVDRDALDRNFVTAVLGCAGVTGALVYNWGLTGDPLVFPYAAFAPADGLGFGRREILGYEVVYTPGLAIEANARVLAALLSDWVAGGPVGSLLAAVGLGLVAARAAGQGGADSRRLALAGLALSIPLGNVLFWGNLNVLGTLETPGDGLISLLGPYYHFDVLVPAAAFAAHALIVGGGRLTALVRGRVPSERRSAALLAAVAVVSAATFAVPAATAMGEPVERNAAVTEAYAEAYEPFEERSFDDALVFLPTPYGDWLNHPFQPLRNDPGYDGDAVYALRENQFAVVDAFPDRSLYRYTYRGTWAPSAGATVEPRLQRVRHVSGDGVRMDAAVGIPTDAQSVSVRLDSANGSALFAANGTPDSLPLSLIVADGRATLDGPVSPVGDDTSVPVRGRETLELEVYVSTGGTAAFSYWLDVPVLVEGDGARALTPYAEVCTTPRLCGGEAAYVPRTAGEGVSADLELTTANGSAPDGLASNG</sequence>
<feature type="transmembrane region" description="Helical" evidence="8">
    <location>
        <begin position="257"/>
        <end position="276"/>
    </location>
</feature>
<keyword evidence="3" id="KW-0328">Glycosyltransferase</keyword>
<gene>
    <name evidence="11" type="ORF">HUG10_00825</name>
</gene>
<dbReference type="RefSeq" id="WP_179167743.1">
    <property type="nucleotide sequence ID" value="NZ_CP058529.1"/>
</dbReference>
<dbReference type="EMBL" id="CP058529">
    <property type="protein sequence ID" value="QLG26168.1"/>
    <property type="molecule type" value="Genomic_DNA"/>
</dbReference>
<dbReference type="GO" id="GO:0016763">
    <property type="term" value="F:pentosyltransferase activity"/>
    <property type="evidence" value="ECO:0007669"/>
    <property type="project" value="TreeGrafter"/>
</dbReference>
<dbReference type="OrthoDB" id="157326at2157"/>
<keyword evidence="2" id="KW-1003">Cell membrane</keyword>
<name>A0A7D5GCV5_9EURY</name>
<dbReference type="InterPro" id="IPR038731">
    <property type="entry name" value="RgtA/B/C-like"/>
</dbReference>
<evidence type="ECO:0000256" key="2">
    <source>
        <dbReference type="ARBA" id="ARBA00022475"/>
    </source>
</evidence>
<feature type="transmembrane region" description="Helical" evidence="8">
    <location>
        <begin position="361"/>
        <end position="382"/>
    </location>
</feature>
<dbReference type="AlphaFoldDB" id="A0A7D5GCV5"/>
<proteinExistence type="predicted"/>
<keyword evidence="6 8" id="KW-1133">Transmembrane helix</keyword>
<feature type="transmembrane region" description="Helical" evidence="8">
    <location>
        <begin position="329"/>
        <end position="349"/>
    </location>
</feature>
<dbReference type="InterPro" id="IPR057168">
    <property type="entry name" value="DUF7846"/>
</dbReference>
<dbReference type="Pfam" id="PF25230">
    <property type="entry name" value="DUF7846"/>
    <property type="match status" value="1"/>
</dbReference>
<protein>
    <submittedName>
        <fullName evidence="11">Glycosyltransferase family 39 protein</fullName>
    </submittedName>
</protein>
<reference evidence="11 12" key="1">
    <citation type="submission" date="2020-07" db="EMBL/GenBank/DDBJ databases">
        <title>Gai3-2, isolated from salt lake.</title>
        <authorList>
            <person name="Cui H."/>
            <person name="Shi X."/>
        </authorList>
    </citation>
    <scope>NUCLEOTIDE SEQUENCE [LARGE SCALE GENOMIC DNA]</scope>
    <source>
        <strain evidence="11 12">Gai3-2</strain>
    </source>
</reference>
<dbReference type="KEGG" id="halg:HUG10_00825"/>
<dbReference type="Pfam" id="PF13231">
    <property type="entry name" value="PMT_2"/>
    <property type="match status" value="1"/>
</dbReference>
<keyword evidence="7 8" id="KW-0472">Membrane</keyword>
<dbReference type="GO" id="GO:0005886">
    <property type="term" value="C:plasma membrane"/>
    <property type="evidence" value="ECO:0007669"/>
    <property type="project" value="UniProtKB-SubCell"/>
</dbReference>
<evidence type="ECO:0000256" key="7">
    <source>
        <dbReference type="ARBA" id="ARBA00023136"/>
    </source>
</evidence>
<dbReference type="GeneID" id="56027332"/>
<evidence type="ECO:0000256" key="5">
    <source>
        <dbReference type="ARBA" id="ARBA00022692"/>
    </source>
</evidence>
<comment type="subcellular location">
    <subcellularLocation>
        <location evidence="1">Cell membrane</location>
        <topology evidence="1">Multi-pass membrane protein</topology>
    </subcellularLocation>
</comment>
<dbReference type="Proteomes" id="UP000509750">
    <property type="component" value="Chromosome"/>
</dbReference>
<feature type="transmembrane region" description="Helical" evidence="8">
    <location>
        <begin position="143"/>
        <end position="160"/>
    </location>
</feature>
<dbReference type="InterPro" id="IPR050297">
    <property type="entry name" value="LipidA_mod_glycosyltrf_83"/>
</dbReference>